<accession>A0ABP7CQ52</accession>
<dbReference type="RefSeq" id="WP_344810663.1">
    <property type="nucleotide sequence ID" value="NZ_BAAAYX010000002.1"/>
</dbReference>
<keyword evidence="2" id="KW-1185">Reference proteome</keyword>
<gene>
    <name evidence="1" type="ORF">GCM10022204_04780</name>
</gene>
<reference evidence="2" key="1">
    <citation type="journal article" date="2019" name="Int. J. Syst. Evol. Microbiol.">
        <title>The Global Catalogue of Microorganisms (GCM) 10K type strain sequencing project: providing services to taxonomists for standard genome sequencing and annotation.</title>
        <authorList>
            <consortium name="The Broad Institute Genomics Platform"/>
            <consortium name="The Broad Institute Genome Sequencing Center for Infectious Disease"/>
            <person name="Wu L."/>
            <person name="Ma J."/>
        </authorList>
    </citation>
    <scope>NUCLEOTIDE SEQUENCE [LARGE SCALE GENOMIC DNA]</scope>
    <source>
        <strain evidence="2">JCM 16548</strain>
    </source>
</reference>
<evidence type="ECO:0008006" key="3">
    <source>
        <dbReference type="Google" id="ProtNLM"/>
    </source>
</evidence>
<evidence type="ECO:0000313" key="2">
    <source>
        <dbReference type="Proteomes" id="UP001500051"/>
    </source>
</evidence>
<proteinExistence type="predicted"/>
<dbReference type="EMBL" id="BAAAYX010000002">
    <property type="protein sequence ID" value="GAA3692415.1"/>
    <property type="molecule type" value="Genomic_DNA"/>
</dbReference>
<comment type="caution">
    <text evidence="1">The sequence shown here is derived from an EMBL/GenBank/DDBJ whole genome shotgun (WGS) entry which is preliminary data.</text>
</comment>
<sequence length="76" mass="8215">MDTLPEGWSEVRYAGRRYGLTKITHTGGRSLSVCAEQLGGADVISANVYRTGAGDVLKPCEMPAAKVLDFLRALHH</sequence>
<dbReference type="Proteomes" id="UP001500051">
    <property type="component" value="Unassembled WGS sequence"/>
</dbReference>
<evidence type="ECO:0000313" key="1">
    <source>
        <dbReference type="EMBL" id="GAA3692415.1"/>
    </source>
</evidence>
<name>A0ABP7CQ52_9ACTN</name>
<organism evidence="1 2">
    <name type="scientific">Microlunatus aurantiacus</name>
    <dbReference type="NCBI Taxonomy" id="446786"/>
    <lineage>
        <taxon>Bacteria</taxon>
        <taxon>Bacillati</taxon>
        <taxon>Actinomycetota</taxon>
        <taxon>Actinomycetes</taxon>
        <taxon>Propionibacteriales</taxon>
        <taxon>Propionibacteriaceae</taxon>
        <taxon>Microlunatus</taxon>
    </lineage>
</organism>
<protein>
    <recommendedName>
        <fullName evidence="3">Peptide methionine sulfoxide reductase</fullName>
    </recommendedName>
</protein>